<dbReference type="STRING" id="593750.Metfor_0814"/>
<reference evidence="4 5" key="2">
    <citation type="journal article" date="2014" name="Genome Announc.">
        <title>Complete Genome Sequence of Methanoregula formicica SMSPT, a Mesophilic Hydrogenotrophic Methanogen Isolated from a Methanogenic Upflow Anaerobic Sludge Blanket Reactor.</title>
        <authorList>
            <person name="Yamamoto K."/>
            <person name="Tamaki H."/>
            <person name="Cadillo-Quiroz H."/>
            <person name="Imachi H."/>
            <person name="Kyrpides N."/>
            <person name="Woyke T."/>
            <person name="Goodwin L."/>
            <person name="Zinder S.H."/>
            <person name="Kamagata Y."/>
            <person name="Liu W.T."/>
        </authorList>
    </citation>
    <scope>NUCLEOTIDE SEQUENCE [LARGE SCALE GENOMIC DNA]</scope>
    <source>
        <strain evidence="5">DSM 22288 / NBRC 105244 / SMSP</strain>
    </source>
</reference>
<dbReference type="OrthoDB" id="118173at2157"/>
<name>L0HEY1_METFS</name>
<feature type="transmembrane region" description="Helical" evidence="2">
    <location>
        <begin position="2869"/>
        <end position="2889"/>
    </location>
</feature>
<dbReference type="PROSITE" id="PS50093">
    <property type="entry name" value="PKD"/>
    <property type="match status" value="8"/>
</dbReference>
<dbReference type="PANTHER" id="PTHR36842:SF1">
    <property type="entry name" value="PROTEIN TOLB"/>
    <property type="match status" value="1"/>
</dbReference>
<dbReference type="Pfam" id="PF11824">
    <property type="entry name" value="DUF3344"/>
    <property type="match status" value="4"/>
</dbReference>
<dbReference type="InterPro" id="IPR000601">
    <property type="entry name" value="PKD_dom"/>
</dbReference>
<dbReference type="GeneID" id="14310127"/>
<feature type="region of interest" description="Disordered" evidence="1">
    <location>
        <begin position="2608"/>
        <end position="2647"/>
    </location>
</feature>
<dbReference type="SMART" id="SM00089">
    <property type="entry name" value="PKD"/>
    <property type="match status" value="8"/>
</dbReference>
<dbReference type="InterPro" id="IPR013783">
    <property type="entry name" value="Ig-like_fold"/>
</dbReference>
<sequence length="2897" mass="305429" precursor="true">MQPNFFVVHNNDYRRPLEGGPYSREWQKNASVRKSFLVLACVLLACTAAVSAADWTPADFTGHTQAYIHGAATDLSDYQVKFVLYNVTGTDSSENIHLPGIAQPDFDDVRFALSDGTPLNYWMETPAGIDNATFWIKVPSIPAGYANTIPVDIYYGSATISSGADGAATFALFDDFNGSSLDTTKWTVVYNAGGISISNSQLILKNTVIQSKINFNHNASLRFRGNLWGYTQTIGFEDDADTVNRVYFKVTSGDGYEYFYTKINSETSFINPGYWSGDRYQTGELFWNATHVAVTDGVNPIAPKQDALTATLPIYLESQSSSTGYYDWIFVRQLADSEPPVNEPGATAPTVDLTVNSVSSLVPRTANTVTATIMNQGTADAGAFKANFTLNGSTTAFDIPSLASGGYTTISVTDPITSRVLGDTIPLSIELDTQNAIAETCETNNTYSTPATVVRGTSYYSGGRYYTGHDIETGNYTEGNVALLHSWGDSGYIKNGAWPSTTVQWTAADLPIPADATVKAARLYQSYTWSSNGDPRIAAQFNGNTVKQAAFYGDGLANIYSTYDDFNGQVIWDVTPYFSKTGNTAIITAEAPQGGLYATVLVVVYERDGEPFRRIWLDEGCDSLLYGGGTGYAMFNNVTTSSLGYARLSTILPSGADNAQSTVAFNSQSIPIAGAEGSNEAQDPGFKYYDVTSALQDGTNELAVTQDGYMNLAAAILELTYGMPPEVSFKTNVTSGYAPLTVQFTDLSYGATGWQWDFDNDGTVDSTEKNPVYTYDNADTYTVNLTAANGYGSNTKIQSSYITASSPGNSVVAGFTVALNGEDKMPHGQAPVTVSFTDASAGTIDTYLWEYRNYNSAVWTAFGDGAKNPASIVFSDAGTYDIRLTVTNATTGSSNKTIAHAFTAGVPDDPVATITNGTVSGGLFVDSRSPWPATTVTYSYTLPASGSTIVWARVFVNDYSGSGSGNFPFRLTTEFDADGDGTFETTLGAEDCDIQSETDKESGVYRPFVYPLNDHVTKVYSDYEAWYDVTGLITSANPKIRVTSSDIGAPVGSDDGFDGRIKAVTLVVAYNDGDTDQVKYIVNHGNDWRVKDTSSSSAFNAGSFAGGWSNATLTSVAFSSKDATYTLNGAGIANTTLGSNNYYKYNTFNVTDRLVPASSNTFGYTAGDPSFKICLATLAATYPGSGASAPVAAFSGVPASGTAPLTVTFTDSSTNSPTGWLWDFGDGDTTNATKQNPVHTYANAGTYFVNLTATNAAGSDFENKTGYITVTSAGGGSSPEAIFLTDVVVGPSPLTVAFTDQSATNPTKWAWDFNNDGITDSSDQNPIYIFSSAGRYTVNLTVTNASGSSTLIKPNLIAVSAGPDPLTTVTSGTVSGDLYVNSVSPWSTTNTTTFELPDAAVNNITWARLYVTTYTATPNSSYNTSSVVTLDGTVLGTEILNIESEKNGNAYPVNDHVMKVYADYEAWYDVTGRITSARPVVAVTNSKVDGYLFDGRIKGITLVLAYNDGDSEIVKYWVNHGNNWMGPAGAGSATTFDVTPLAAGWENATLTSVAFSGKDAAYTFPTSSSSPAKNILGTSSYWKYNSFNVTDSLIAGSANTLGFTAVGTSFKTTLATLAVKYPGGGVPPSAPVADFLTNINPASGPAPLMVQFTDTSTNTPASWKWEHRITANSTWTQFSTEQNPTYTFTTTGTYDIRLTATNAGGSDNETKTGYVTASSSGTAPVAAFSASATTGTAPLTVTFTDTSTNAPTGWLWDFGDGDTTNATVQNPVHTYINAGTYFVNLTAANTAGSDFENKTAYITVSSGGTPTSDLSLATSVVNTVVNETVFAREENPVTITNIRNIGSTPITNVVVALYASDVSSTVPVNTATIASIAGSGTTSVTISDPTIRDTQGGTVTYKVVVDPANLISETNEANNEMTGEVKPVKFNGYKGKGIYWKGGSNITTKKYYDLNGDIVSFTQPESTYKGVGWSSRTETWTGAELPLPSDATVEYALLFISYNWDQTPGGFPIMTATFNSHNLPLGTPYTDIANFGSYPDYEYGLYPAIDVTTHFVKGGENTLVMSPGTGNKQALYPSTLVVIYRNSSATRKQIFINEECDELLLGETAYGTSLNETIAYAPFTELTIDTGNVTNAALYSFAGSAGPKEGNLFFNGNKIGTKAWQGTLNTANASVFNVKPYLSATGNEAGIQGTNSGGMVALQQILVVEYKPAEPTAPTAAFDANTTTGTIPLTVKFRDRSSGIPTSWAWDFDNDGSIDDTNQSPTHTYTSPGTYTVSLTATNGIGSNKTVKTNHITATLAPPKASFTANKTAGDTPLAVQFTDTSTGGPETWAWDFGDGGTSKEKDPVHTFEGSGTYSVSLAVTNSAGSDSETKSGYISVNAKKVVDTAFNLTGVATVSTGTGQNVSVNTSQVTTAISGNTVALTSVGNGWSSLNLIMTDTPDVVNETVNGIVSTVVAVGEEITVPIPAVGSPTIHVELALDELPESTQGITQTITKDPDTNASSSFTIAASNDGKQLDIGYTVNFQKNGGLENAANGGTIRNATVYFAINSTWVADHGGRDKIVIMRKPDSGDTTFLDVTYLGTDGRGNDKFSALSPDGLSIFIIGAGSPVPTPTPSPTSSTPSGGSDSYSYTGSSSGSRSSGDVQKGKIYDYSLRAPLQSNGAYQTTAISSKGRVSITPMKAELSATMPEAKAKWSAEIVSDPDGGGRISTSLATEIPASAISSYNTALSPRSLEIASVAYAMNVEEDDRIGTTKDGVIEMTAPQAWVSENGGINQVKIFRIGNDGSAGLLSTAFSGYDHETGYLTFRAESPDGLCTFILLAVRPASGTGAAAASPPGTGQGVPAGAAPGEASQGPASQSAPGTGIATIVAGVLVVAGCAGLVHVYRGRRKTRP</sequence>
<dbReference type="Gene3D" id="2.60.40.10">
    <property type="entry name" value="Immunoglobulins"/>
    <property type="match status" value="10"/>
</dbReference>
<evidence type="ECO:0000256" key="2">
    <source>
        <dbReference type="SAM" id="Phobius"/>
    </source>
</evidence>
<feature type="domain" description="PKD" evidence="3">
    <location>
        <begin position="754"/>
        <end position="809"/>
    </location>
</feature>
<dbReference type="RefSeq" id="WP_015284837.1">
    <property type="nucleotide sequence ID" value="NC_019943.1"/>
</dbReference>
<evidence type="ECO:0000259" key="3">
    <source>
        <dbReference type="PROSITE" id="PS50093"/>
    </source>
</evidence>
<evidence type="ECO:0000256" key="1">
    <source>
        <dbReference type="SAM" id="MobiDB-lite"/>
    </source>
</evidence>
<dbReference type="InterPro" id="IPR021779">
    <property type="entry name" value="DUF3344"/>
</dbReference>
<dbReference type="Pfam" id="PF18911">
    <property type="entry name" value="PKD_4"/>
    <property type="match status" value="7"/>
</dbReference>
<dbReference type="eggNOG" id="arCOG02515">
    <property type="taxonomic scope" value="Archaea"/>
</dbReference>
<dbReference type="InterPro" id="IPR018765">
    <property type="entry name" value="DUF2341"/>
</dbReference>
<dbReference type="EMBL" id="CP003167">
    <property type="protein sequence ID" value="AGB01873.1"/>
    <property type="molecule type" value="Genomic_DNA"/>
</dbReference>
<keyword evidence="5" id="KW-1185">Reference proteome</keyword>
<dbReference type="InterPro" id="IPR011635">
    <property type="entry name" value="CARDB"/>
</dbReference>
<dbReference type="SUPFAM" id="SSF49299">
    <property type="entry name" value="PKD domain"/>
    <property type="match status" value="8"/>
</dbReference>
<feature type="compositionally biased region" description="Low complexity" evidence="1">
    <location>
        <begin position="2620"/>
        <end position="2647"/>
    </location>
</feature>
<dbReference type="Proteomes" id="UP000010824">
    <property type="component" value="Chromosome"/>
</dbReference>
<dbReference type="CDD" id="cd00146">
    <property type="entry name" value="PKD"/>
    <property type="match status" value="7"/>
</dbReference>
<dbReference type="eggNOG" id="arCOG02508">
    <property type="taxonomic scope" value="Archaea"/>
</dbReference>
<gene>
    <name evidence="4" type="ordered locus">Metfor_0814</name>
</gene>
<dbReference type="KEGG" id="mfo:Metfor_0814"/>
<dbReference type="Pfam" id="PF07705">
    <property type="entry name" value="CARDB"/>
    <property type="match status" value="2"/>
</dbReference>
<feature type="region of interest" description="Disordered" evidence="1">
    <location>
        <begin position="2833"/>
        <end position="2864"/>
    </location>
</feature>
<dbReference type="Pfam" id="PF10102">
    <property type="entry name" value="DUF2341"/>
    <property type="match status" value="1"/>
</dbReference>
<feature type="domain" description="PKD" evidence="3">
    <location>
        <begin position="2218"/>
        <end position="2294"/>
    </location>
</feature>
<dbReference type="PANTHER" id="PTHR36842">
    <property type="entry name" value="PROTEIN TOLB HOMOLOG"/>
    <property type="match status" value="1"/>
</dbReference>
<dbReference type="InParanoid" id="L0HEY1"/>
<evidence type="ECO:0000313" key="5">
    <source>
        <dbReference type="Proteomes" id="UP000010824"/>
    </source>
</evidence>
<keyword evidence="2" id="KW-0472">Membrane</keyword>
<feature type="domain" description="PKD" evidence="3">
    <location>
        <begin position="2303"/>
        <end position="2386"/>
    </location>
</feature>
<feature type="domain" description="PKD" evidence="3">
    <location>
        <begin position="1633"/>
        <end position="1722"/>
    </location>
</feature>
<dbReference type="InterPro" id="IPR022409">
    <property type="entry name" value="PKD/Chitinase_dom"/>
</dbReference>
<dbReference type="Pfam" id="PF00801">
    <property type="entry name" value="PKD"/>
    <property type="match status" value="1"/>
</dbReference>
<accession>L0HEY1</accession>
<protein>
    <submittedName>
        <fullName evidence="4">PDK repeat-containing protein</fullName>
    </submittedName>
</protein>
<feature type="domain" description="PKD" evidence="3">
    <location>
        <begin position="828"/>
        <end position="898"/>
    </location>
</feature>
<dbReference type="HOGENOM" id="CLU_226482_0_0_2"/>
<dbReference type="FunFam" id="2.60.40.10:FF:000270">
    <property type="entry name" value="Cell surface protein"/>
    <property type="match status" value="6"/>
</dbReference>
<reference evidence="5" key="1">
    <citation type="submission" date="2011-12" db="EMBL/GenBank/DDBJ databases">
        <title>Complete sequence of Methanoregula formicicum SMSP.</title>
        <authorList>
            <person name="Lucas S."/>
            <person name="Han J."/>
            <person name="Lapidus A."/>
            <person name="Cheng J.-F."/>
            <person name="Goodwin L."/>
            <person name="Pitluck S."/>
            <person name="Peters L."/>
            <person name="Ovchinnikova G."/>
            <person name="Teshima H."/>
            <person name="Detter J.C."/>
            <person name="Han C."/>
            <person name="Tapia R."/>
            <person name="Land M."/>
            <person name="Hauser L."/>
            <person name="Kyrpides N."/>
            <person name="Ivanova N."/>
            <person name="Pagani I."/>
            <person name="Imachi H."/>
            <person name="Tamaki H."/>
            <person name="Sekiguchi Y."/>
            <person name="Kamagata Y."/>
            <person name="Cadillo-Quiroz H."/>
            <person name="Zinder S."/>
            <person name="Liu W.-T."/>
            <person name="Woyke T."/>
        </authorList>
    </citation>
    <scope>NUCLEOTIDE SEQUENCE [LARGE SCALE GENOMIC DNA]</scope>
    <source>
        <strain evidence="5">DSM 22288 / NBRC 105244 / SMSP</strain>
    </source>
</reference>
<dbReference type="InterPro" id="IPR035986">
    <property type="entry name" value="PKD_dom_sf"/>
</dbReference>
<proteinExistence type="predicted"/>
<organism evidence="4 5">
    <name type="scientific">Methanoregula formicica (strain DSM 22288 / NBRC 105244 / SMSP)</name>
    <dbReference type="NCBI Taxonomy" id="593750"/>
    <lineage>
        <taxon>Archaea</taxon>
        <taxon>Methanobacteriati</taxon>
        <taxon>Methanobacteriota</taxon>
        <taxon>Stenosarchaea group</taxon>
        <taxon>Methanomicrobia</taxon>
        <taxon>Methanomicrobiales</taxon>
        <taxon>Methanoregulaceae</taxon>
        <taxon>Methanoregula</taxon>
    </lineage>
</organism>
<dbReference type="eggNOG" id="arCOG03509">
    <property type="taxonomic scope" value="Archaea"/>
</dbReference>
<feature type="domain" description="PKD" evidence="3">
    <location>
        <begin position="1724"/>
        <end position="1809"/>
    </location>
</feature>
<evidence type="ECO:0000313" key="4">
    <source>
        <dbReference type="EMBL" id="AGB01873.1"/>
    </source>
</evidence>
<feature type="domain" description="PKD" evidence="3">
    <location>
        <begin position="1190"/>
        <end position="1275"/>
    </location>
</feature>
<keyword evidence="2" id="KW-1133">Transmembrane helix</keyword>
<dbReference type="eggNOG" id="arCOG02532">
    <property type="taxonomic scope" value="Archaea"/>
</dbReference>
<keyword evidence="2" id="KW-0812">Transmembrane</keyword>
<feature type="domain" description="PKD" evidence="3">
    <location>
        <begin position="1279"/>
        <end position="1364"/>
    </location>
</feature>